<dbReference type="InterPro" id="IPR000073">
    <property type="entry name" value="AB_hydrolase_1"/>
</dbReference>
<reference evidence="2 3" key="1">
    <citation type="submission" date="2023-07" db="EMBL/GenBank/DDBJ databases">
        <title>Sorghum-associated microbial communities from plants grown in Nebraska, USA.</title>
        <authorList>
            <person name="Schachtman D."/>
        </authorList>
    </citation>
    <scope>NUCLEOTIDE SEQUENCE [LARGE SCALE GENOMIC DNA]</scope>
    <source>
        <strain evidence="2 3">CC482</strain>
    </source>
</reference>
<gene>
    <name evidence="2" type="ORF">J2T15_003662</name>
</gene>
<dbReference type="PANTHER" id="PTHR43689">
    <property type="entry name" value="HYDROLASE"/>
    <property type="match status" value="1"/>
</dbReference>
<dbReference type="InterPro" id="IPR029058">
    <property type="entry name" value="AB_hydrolase_fold"/>
</dbReference>
<dbReference type="Gene3D" id="3.40.50.1820">
    <property type="entry name" value="alpha/beta hydrolase"/>
    <property type="match status" value="1"/>
</dbReference>
<accession>A0ABT9U4M8</accession>
<dbReference type="PANTHER" id="PTHR43689:SF8">
    <property type="entry name" value="ALPHA_BETA-HYDROLASES SUPERFAMILY PROTEIN"/>
    <property type="match status" value="1"/>
</dbReference>
<dbReference type="Proteomes" id="UP001229346">
    <property type="component" value="Unassembled WGS sequence"/>
</dbReference>
<protein>
    <submittedName>
        <fullName evidence="2">Pimeloyl-[acyl-carrier protein] methyl ester esterase</fullName>
        <ecNumber evidence="2">3.1.1.85</ecNumber>
    </submittedName>
</protein>
<dbReference type="EMBL" id="JAUSSU010000007">
    <property type="protein sequence ID" value="MDQ0114207.1"/>
    <property type="molecule type" value="Genomic_DNA"/>
</dbReference>
<sequence length="260" mass="28713">MNASTKGIVLWLTGWSLPDKVFDRLRKLLPEYTHLSIEYNASDTPESMLAFAESAVKRILIADEADCSIRRPRGPVLISGWSLGSLLALRLAAHGYADGLVLFGATAKFTRPQTESALGFADVHVRQMIRGISRDRATVELNFRRLLFTAAEREAGFAAFLPPIGSWTTPALISGLQILRSEECFSRLSGIACPVLLFHGTADQICSYQAVLELKDQLPQAKLVTIPASGHVPFLGREASIAEEWRRWRHGRQEGDPTTI</sequence>
<name>A0ABT9U4M8_PAEHA</name>
<organism evidence="2 3">
    <name type="scientific">Paenibacillus harenae</name>
    <dbReference type="NCBI Taxonomy" id="306543"/>
    <lineage>
        <taxon>Bacteria</taxon>
        <taxon>Bacillati</taxon>
        <taxon>Bacillota</taxon>
        <taxon>Bacilli</taxon>
        <taxon>Bacillales</taxon>
        <taxon>Paenibacillaceae</taxon>
        <taxon>Paenibacillus</taxon>
    </lineage>
</organism>
<dbReference type="RefSeq" id="WP_307205529.1">
    <property type="nucleotide sequence ID" value="NZ_JAUSSU010000007.1"/>
</dbReference>
<keyword evidence="3" id="KW-1185">Reference proteome</keyword>
<evidence type="ECO:0000313" key="2">
    <source>
        <dbReference type="EMBL" id="MDQ0114207.1"/>
    </source>
</evidence>
<evidence type="ECO:0000313" key="3">
    <source>
        <dbReference type="Proteomes" id="UP001229346"/>
    </source>
</evidence>
<dbReference type="EC" id="3.1.1.85" evidence="2"/>
<dbReference type="SUPFAM" id="SSF53474">
    <property type="entry name" value="alpha/beta-Hydrolases"/>
    <property type="match status" value="1"/>
</dbReference>
<keyword evidence="2" id="KW-0378">Hydrolase</keyword>
<evidence type="ECO:0000259" key="1">
    <source>
        <dbReference type="Pfam" id="PF12697"/>
    </source>
</evidence>
<feature type="domain" description="AB hydrolase-1" evidence="1">
    <location>
        <begin position="22"/>
        <end position="237"/>
    </location>
</feature>
<dbReference type="GO" id="GO:0090499">
    <property type="term" value="F:pimelyl-[acyl-carrier protein] methyl ester esterase activity"/>
    <property type="evidence" value="ECO:0007669"/>
    <property type="project" value="UniProtKB-EC"/>
</dbReference>
<proteinExistence type="predicted"/>
<comment type="caution">
    <text evidence="2">The sequence shown here is derived from an EMBL/GenBank/DDBJ whole genome shotgun (WGS) entry which is preliminary data.</text>
</comment>
<dbReference type="Pfam" id="PF12697">
    <property type="entry name" value="Abhydrolase_6"/>
    <property type="match status" value="1"/>
</dbReference>